<dbReference type="UniPathway" id="UPA00035">
    <property type="reaction ID" value="UER00040"/>
</dbReference>
<dbReference type="NCBIfam" id="NF010079">
    <property type="entry name" value="PRK13564.1"/>
    <property type="match status" value="1"/>
</dbReference>
<feature type="binding site" evidence="7">
    <location>
        <position position="44"/>
    </location>
    <ligand>
        <name>L-tryptophan</name>
        <dbReference type="ChEBI" id="CHEBI:57912"/>
    </ligand>
</feature>
<dbReference type="AlphaFoldDB" id="A0A1G6CB53"/>
<feature type="binding site" evidence="7">
    <location>
        <position position="466"/>
    </location>
    <ligand>
        <name>chorismate</name>
        <dbReference type="ChEBI" id="CHEBI:29748"/>
    </ligand>
</feature>
<proteinExistence type="inferred from homology"/>
<dbReference type="GO" id="GO:0046872">
    <property type="term" value="F:metal ion binding"/>
    <property type="evidence" value="ECO:0007669"/>
    <property type="project" value="UniProtKB-KW"/>
</dbReference>
<evidence type="ECO:0000259" key="9">
    <source>
        <dbReference type="Pfam" id="PF00425"/>
    </source>
</evidence>
<comment type="catalytic activity">
    <reaction evidence="5 6">
        <text>chorismate + L-glutamine = anthranilate + pyruvate + L-glutamate + H(+)</text>
        <dbReference type="Rhea" id="RHEA:21732"/>
        <dbReference type="ChEBI" id="CHEBI:15361"/>
        <dbReference type="ChEBI" id="CHEBI:15378"/>
        <dbReference type="ChEBI" id="CHEBI:16567"/>
        <dbReference type="ChEBI" id="CHEBI:29748"/>
        <dbReference type="ChEBI" id="CHEBI:29985"/>
        <dbReference type="ChEBI" id="CHEBI:58359"/>
        <dbReference type="EC" id="4.1.3.27"/>
    </reaction>
</comment>
<comment type="cofactor">
    <cofactor evidence="8">
        <name>Mg(2+)</name>
        <dbReference type="ChEBI" id="CHEBI:18420"/>
    </cofactor>
    <text evidence="8">Binds 1 Mg(2+) ion per subunit.</text>
</comment>
<dbReference type="InterPro" id="IPR019999">
    <property type="entry name" value="Anth_synth_I-like"/>
</dbReference>
<feature type="binding site" evidence="8">
    <location>
        <position position="515"/>
    </location>
    <ligand>
        <name>Mg(2+)</name>
        <dbReference type="ChEBI" id="CHEBI:18420"/>
    </ligand>
</feature>
<keyword evidence="6 7" id="KW-0822">Tryptophan biosynthesis</keyword>
<dbReference type="Pfam" id="PF04715">
    <property type="entry name" value="Anth_synt_I_N"/>
    <property type="match status" value="1"/>
</dbReference>
<dbReference type="STRING" id="1159017.SAMN02927930_01178"/>
<dbReference type="InterPro" id="IPR005801">
    <property type="entry name" value="ADC_synthase"/>
</dbReference>
<accession>A0A1G6CB53</accession>
<dbReference type="PANTHER" id="PTHR11236:SF49">
    <property type="entry name" value="ANTHRANILATE SYNTHASE COMPONENT 1"/>
    <property type="match status" value="1"/>
</dbReference>
<evidence type="ECO:0000256" key="2">
    <source>
        <dbReference type="ARBA" id="ARBA00022723"/>
    </source>
</evidence>
<feature type="binding site" evidence="7">
    <location>
        <begin position="500"/>
        <end position="502"/>
    </location>
    <ligand>
        <name>chorismate</name>
        <dbReference type="ChEBI" id="CHEBI:29748"/>
    </ligand>
</feature>
<feature type="binding site" evidence="7">
    <location>
        <position position="486"/>
    </location>
    <ligand>
        <name>chorismate</name>
        <dbReference type="ChEBI" id="CHEBI:29748"/>
    </ligand>
</feature>
<organism evidence="11 12">
    <name type="scientific">Pseudidiomarina indica</name>
    <dbReference type="NCBI Taxonomy" id="1159017"/>
    <lineage>
        <taxon>Bacteria</taxon>
        <taxon>Pseudomonadati</taxon>
        <taxon>Pseudomonadota</taxon>
        <taxon>Gammaproteobacteria</taxon>
        <taxon>Alteromonadales</taxon>
        <taxon>Idiomarinaceae</taxon>
        <taxon>Pseudidiomarina</taxon>
    </lineage>
</organism>
<evidence type="ECO:0000256" key="8">
    <source>
        <dbReference type="PIRSR" id="PIRSR001373-2"/>
    </source>
</evidence>
<dbReference type="InterPro" id="IPR015890">
    <property type="entry name" value="Chorismate_C"/>
</dbReference>
<dbReference type="OrthoDB" id="9803598at2"/>
<keyword evidence="6 7" id="KW-0028">Amino-acid biosynthesis</keyword>
<dbReference type="Gene3D" id="3.60.120.10">
    <property type="entry name" value="Anthranilate synthase"/>
    <property type="match status" value="1"/>
</dbReference>
<evidence type="ECO:0000313" key="12">
    <source>
        <dbReference type="Proteomes" id="UP000199626"/>
    </source>
</evidence>
<keyword evidence="12" id="KW-1185">Reference proteome</keyword>
<dbReference type="PANTHER" id="PTHR11236">
    <property type="entry name" value="AMINOBENZOATE/ANTHRANILATE SYNTHASE"/>
    <property type="match status" value="1"/>
</dbReference>
<protein>
    <recommendedName>
        <fullName evidence="6">Anthranilate synthase component 1</fullName>
        <ecNumber evidence="6">4.1.3.27</ecNumber>
    </recommendedName>
</protein>
<evidence type="ECO:0000256" key="6">
    <source>
        <dbReference type="PIRNR" id="PIRNR001373"/>
    </source>
</evidence>
<keyword evidence="6" id="KW-0057">Aromatic amino acid biosynthesis</keyword>
<evidence type="ECO:0000256" key="1">
    <source>
        <dbReference type="ARBA" id="ARBA00009562"/>
    </source>
</evidence>
<feature type="binding site" evidence="8">
    <location>
        <position position="378"/>
    </location>
    <ligand>
        <name>Mg(2+)</name>
        <dbReference type="ChEBI" id="CHEBI:18420"/>
    </ligand>
</feature>
<dbReference type="GO" id="GO:0004049">
    <property type="term" value="F:anthranilate synthase activity"/>
    <property type="evidence" value="ECO:0007669"/>
    <property type="project" value="UniProtKB-EC"/>
</dbReference>
<dbReference type="NCBIfam" id="TIGR00565">
    <property type="entry name" value="trpE_proteo"/>
    <property type="match status" value="1"/>
</dbReference>
<dbReference type="InterPro" id="IPR006805">
    <property type="entry name" value="Anth_synth_I_N"/>
</dbReference>
<dbReference type="SUPFAM" id="SSF56322">
    <property type="entry name" value="ADC synthase"/>
    <property type="match status" value="1"/>
</dbReference>
<dbReference type="EMBL" id="FMXN01000005">
    <property type="protein sequence ID" value="SDB30100.1"/>
    <property type="molecule type" value="Genomic_DNA"/>
</dbReference>
<feature type="domain" description="Chorismate-utilising enzyme C-terminal" evidence="9">
    <location>
        <begin position="259"/>
        <end position="519"/>
    </location>
</feature>
<sequence length="544" mass="59664">MSDAPSIPLGLMTSICRQLPYQADPLALYEQVTCPNQPSLLLESATVTTRQHLQSILLIRAALEFECYGPQVTITALTSNGKALLPWLTSELAAMPCQLLEQTDTQLRYEFHTPAPNLDEDSRLRAVSNIEPLRRVLKGIKPCGDNSHPMALLLGGVFAYDYVATFESLPDVATSDNQCPDYIFYLAETTLVIDHQQRTTVLLGSLFGDAEHHPYQSQLQRYLDQLTEQCQTPMAEPTPTVMAPLPAFPAANVTVEPSAKDYAQRVELLQQHIQAGDIFQAVAARSFKLPCDNALAAYRVLKQTNPSPYLFFLRSKTFELFGASPESALKYTAATNQVELYPIAGTRPRGRTTNGQLDTELDNRLELELRLDQKETAEHIMLVDLARNDLAKIATPGSRHVANLMTIDRYAHVMHLVSRVTAQLAADLDALDAYRACMNMGTLVGAPKLSAARLLRQLEQQRRGSYGGALGYLNGAGDMDTCIVIRSAFVQHGYAIVQAGAGIVHASQPSAEVAETEHKAKAVILAIQQANTPLKEPAHVTDCA</sequence>
<dbReference type="InterPro" id="IPR005257">
    <property type="entry name" value="Anth_synth_I_TrpE"/>
</dbReference>
<evidence type="ECO:0000256" key="7">
    <source>
        <dbReference type="PIRSR" id="PIRSR001373-1"/>
    </source>
</evidence>
<evidence type="ECO:0000256" key="4">
    <source>
        <dbReference type="ARBA" id="ARBA00023239"/>
    </source>
</evidence>
<reference evidence="12" key="1">
    <citation type="submission" date="2016-10" db="EMBL/GenBank/DDBJ databases">
        <authorList>
            <person name="Varghese N."/>
            <person name="Submissions S."/>
        </authorList>
    </citation>
    <scope>NUCLEOTIDE SEQUENCE [LARGE SCALE GENOMIC DNA]</scope>
    <source>
        <strain evidence="12">CGMCC 1.10824</strain>
    </source>
</reference>
<dbReference type="EC" id="4.1.3.27" evidence="6"/>
<name>A0A1G6CB53_9GAMM</name>
<gene>
    <name evidence="11" type="ORF">SAMN02927930_01178</name>
</gene>
<keyword evidence="4 6" id="KW-0456">Lyase</keyword>
<dbReference type="GO" id="GO:0000162">
    <property type="term" value="P:L-tryptophan biosynthetic process"/>
    <property type="evidence" value="ECO:0007669"/>
    <property type="project" value="UniProtKB-UniPathway"/>
</dbReference>
<evidence type="ECO:0000313" key="11">
    <source>
        <dbReference type="EMBL" id="SDB30100.1"/>
    </source>
</evidence>
<evidence type="ECO:0000256" key="3">
    <source>
        <dbReference type="ARBA" id="ARBA00022842"/>
    </source>
</evidence>
<dbReference type="RefSeq" id="WP_092592709.1">
    <property type="nucleotide sequence ID" value="NZ_FMXN01000005.1"/>
</dbReference>
<dbReference type="PIRSF" id="PIRSF001373">
    <property type="entry name" value="TrpE"/>
    <property type="match status" value="1"/>
</dbReference>
<evidence type="ECO:0000256" key="5">
    <source>
        <dbReference type="ARBA" id="ARBA00047683"/>
    </source>
</evidence>
<keyword evidence="2 8" id="KW-0479">Metal-binding</keyword>
<evidence type="ECO:0000259" key="10">
    <source>
        <dbReference type="Pfam" id="PF04715"/>
    </source>
</evidence>
<feature type="binding site" evidence="7">
    <location>
        <begin position="345"/>
        <end position="346"/>
    </location>
    <ligand>
        <name>chorismate</name>
        <dbReference type="ChEBI" id="CHEBI:29748"/>
    </ligand>
</feature>
<dbReference type="Proteomes" id="UP000199626">
    <property type="component" value="Unassembled WGS sequence"/>
</dbReference>
<comment type="pathway">
    <text evidence="6">Amino-acid biosynthesis; L-tryptophan biosynthesis; L-tryptophan from chorismate: step 1/5.</text>
</comment>
<comment type="similarity">
    <text evidence="1 6">Belongs to the anthranilate synthase component I family.</text>
</comment>
<dbReference type="Pfam" id="PF00425">
    <property type="entry name" value="Chorismate_bind"/>
    <property type="match status" value="1"/>
</dbReference>
<keyword evidence="3 8" id="KW-0460">Magnesium</keyword>
<dbReference type="PRINTS" id="PR00095">
    <property type="entry name" value="ANTSNTHASEI"/>
</dbReference>
<feature type="domain" description="Anthranilate synthase component I N-terminal" evidence="10">
    <location>
        <begin position="23"/>
        <end position="201"/>
    </location>
</feature>